<dbReference type="InterPro" id="IPR023198">
    <property type="entry name" value="PGP-like_dom2"/>
</dbReference>
<evidence type="ECO:0000313" key="2">
    <source>
        <dbReference type="Proteomes" id="UP001205311"/>
    </source>
</evidence>
<dbReference type="InterPro" id="IPR036412">
    <property type="entry name" value="HAD-like_sf"/>
</dbReference>
<accession>A0ABT1I0M8</accession>
<dbReference type="Gene3D" id="1.10.150.240">
    <property type="entry name" value="Putative phosphatase, domain 2"/>
    <property type="match status" value="1"/>
</dbReference>
<reference evidence="1 2" key="1">
    <citation type="submission" date="2022-06" db="EMBL/GenBank/DDBJ databases">
        <title>Genomic Encyclopedia of Archaeal and Bacterial Type Strains, Phase II (KMG-II): from individual species to whole genera.</title>
        <authorList>
            <person name="Goeker M."/>
        </authorList>
    </citation>
    <scope>NUCLEOTIDE SEQUENCE [LARGE SCALE GENOMIC DNA]</scope>
    <source>
        <strain evidence="1 2">DSM 40477</strain>
    </source>
</reference>
<dbReference type="PANTHER" id="PTHR43434:SF1">
    <property type="entry name" value="PHOSPHOGLYCOLATE PHOSPHATASE"/>
    <property type="match status" value="1"/>
</dbReference>
<protein>
    <submittedName>
        <fullName evidence="1">Haloacid dehalogenase superfamily, subfamily IA, variant 3 with third motif having DD or ED</fullName>
    </submittedName>
</protein>
<gene>
    <name evidence="1" type="ORF">LX15_005067</name>
</gene>
<dbReference type="Gene3D" id="3.40.50.1000">
    <property type="entry name" value="HAD superfamily/HAD-like"/>
    <property type="match status" value="1"/>
</dbReference>
<sequence>MSRAATGEGTLVVLDIDGTLLDTPHLPAWRRGLARVLGDHAPDRSAEISVEQYHRHVAGRPRQVGAAAALGIAGLDPTPELVEELAVVKQELFLEQAEETVLFPDARDFLDAAAREGTPVAFCTASRNAGELLAKRLPGLDGGDWLLDRLHQSLGPHGHYGDVPRPEALRRVARAWNWSPDRCVLVDDALSGVLAGQEVGMRPVLLDRFGLGVAAPGCPVVATLDELRPLPGGLRLPVA</sequence>
<proteinExistence type="predicted"/>
<dbReference type="CDD" id="cd01427">
    <property type="entry name" value="HAD_like"/>
    <property type="match status" value="1"/>
</dbReference>
<dbReference type="Pfam" id="PF00702">
    <property type="entry name" value="Hydrolase"/>
    <property type="match status" value="1"/>
</dbReference>
<organism evidence="1 2">
    <name type="scientific">Streptoalloteichus tenebrarius (strain ATCC 17920 / DSM 40477 / JCM 4838 / CBS 697.72 / NBRC 16177 / NCIMB 11028 / NRRL B-12390 / A12253. 1 / ISP 5477)</name>
    <name type="common">Streptomyces tenebrarius</name>
    <dbReference type="NCBI Taxonomy" id="1933"/>
    <lineage>
        <taxon>Bacteria</taxon>
        <taxon>Bacillati</taxon>
        <taxon>Actinomycetota</taxon>
        <taxon>Actinomycetes</taxon>
        <taxon>Pseudonocardiales</taxon>
        <taxon>Pseudonocardiaceae</taxon>
        <taxon>Streptoalloteichus</taxon>
    </lineage>
</organism>
<comment type="caution">
    <text evidence="1">The sequence shown here is derived from an EMBL/GenBank/DDBJ whole genome shotgun (WGS) entry which is preliminary data.</text>
</comment>
<dbReference type="Proteomes" id="UP001205311">
    <property type="component" value="Unassembled WGS sequence"/>
</dbReference>
<evidence type="ECO:0000313" key="1">
    <source>
        <dbReference type="EMBL" id="MCP2261343.1"/>
    </source>
</evidence>
<name>A0ABT1I0M8_STRSD</name>
<dbReference type="PANTHER" id="PTHR43434">
    <property type="entry name" value="PHOSPHOGLYCOLATE PHOSPHATASE"/>
    <property type="match status" value="1"/>
</dbReference>
<dbReference type="SUPFAM" id="SSF56784">
    <property type="entry name" value="HAD-like"/>
    <property type="match status" value="1"/>
</dbReference>
<dbReference type="InterPro" id="IPR023214">
    <property type="entry name" value="HAD_sf"/>
</dbReference>
<dbReference type="InterPro" id="IPR050155">
    <property type="entry name" value="HAD-like_hydrolase_sf"/>
</dbReference>
<keyword evidence="2" id="KW-1185">Reference proteome</keyword>
<dbReference type="RefSeq" id="WP_253672173.1">
    <property type="nucleotide sequence ID" value="NZ_JAMTCP010000040.1"/>
</dbReference>
<dbReference type="EMBL" id="JAMTCP010000040">
    <property type="protein sequence ID" value="MCP2261343.1"/>
    <property type="molecule type" value="Genomic_DNA"/>
</dbReference>